<dbReference type="EMBL" id="BATM01000019">
    <property type="protein sequence ID" value="GAD79663.1"/>
    <property type="molecule type" value="Genomic_DNA"/>
</dbReference>
<dbReference type="STRING" id="1219080.VEZ01S_19_00780"/>
<sequence length="179" mass="20690">MKITWPPAWLLVLLGLLLNVLAIILSSQVLDELSQSNNALQDRQNAHLRLIQQAWNKVENIERKKELLLLVLAGRDRSDLDAEQARLAELNKQITVWLGKPIPELSLANLSTLSSMLDQAQTQQRNRIDKHYLDNLHLMEQMSLNDHKIARYKNIALFLQIFGLALILARDLQRNREFE</sequence>
<organism evidence="1 2">
    <name type="scientific">Vibrio ezurae NBRC 102218</name>
    <dbReference type="NCBI Taxonomy" id="1219080"/>
    <lineage>
        <taxon>Bacteria</taxon>
        <taxon>Pseudomonadati</taxon>
        <taxon>Pseudomonadota</taxon>
        <taxon>Gammaproteobacteria</taxon>
        <taxon>Vibrionales</taxon>
        <taxon>Vibrionaceae</taxon>
        <taxon>Vibrio</taxon>
    </lineage>
</organism>
<evidence type="ECO:0008006" key="3">
    <source>
        <dbReference type="Google" id="ProtNLM"/>
    </source>
</evidence>
<dbReference type="Proteomes" id="UP000016562">
    <property type="component" value="Unassembled WGS sequence"/>
</dbReference>
<dbReference type="AlphaFoldDB" id="U3CNH7"/>
<evidence type="ECO:0000313" key="1">
    <source>
        <dbReference type="EMBL" id="GAD79663.1"/>
    </source>
</evidence>
<protein>
    <recommendedName>
        <fullName evidence="3">DNA mismatch repair protein</fullName>
    </recommendedName>
</protein>
<keyword evidence="2" id="KW-1185">Reference proteome</keyword>
<dbReference type="OrthoDB" id="6214359at2"/>
<comment type="caution">
    <text evidence="1">The sequence shown here is derived from an EMBL/GenBank/DDBJ whole genome shotgun (WGS) entry which is preliminary data.</text>
</comment>
<dbReference type="RefSeq" id="WP_021713372.1">
    <property type="nucleotide sequence ID" value="NZ_BATM01000019.1"/>
</dbReference>
<name>U3CNH7_9VIBR</name>
<dbReference type="eggNOG" id="ENOG503337Z">
    <property type="taxonomic scope" value="Bacteria"/>
</dbReference>
<reference evidence="1 2" key="1">
    <citation type="submission" date="2013-09" db="EMBL/GenBank/DDBJ databases">
        <title>Whole genome shotgun sequence of Vibrio ezurae NBRC 102218.</title>
        <authorList>
            <person name="Yoshida I."/>
            <person name="Hosoyama A."/>
            <person name="Numata M."/>
            <person name="Hashimoto M."/>
            <person name="Hosoyama Y."/>
            <person name="Tsuchikane K."/>
            <person name="Noguchi M."/>
            <person name="Hirakata S."/>
            <person name="Ichikawa N."/>
            <person name="Ohji S."/>
            <person name="Yamazoe A."/>
            <person name="Fujita N."/>
        </authorList>
    </citation>
    <scope>NUCLEOTIDE SEQUENCE [LARGE SCALE GENOMIC DNA]</scope>
    <source>
        <strain evidence="1 2">NBRC 102218</strain>
    </source>
</reference>
<accession>U3CNH7</accession>
<gene>
    <name evidence="1" type="ORF">VEZ01S_19_00780</name>
</gene>
<proteinExistence type="predicted"/>
<evidence type="ECO:0000313" key="2">
    <source>
        <dbReference type="Proteomes" id="UP000016562"/>
    </source>
</evidence>